<keyword evidence="4" id="KW-1185">Reference proteome</keyword>
<evidence type="ECO:0000313" key="3">
    <source>
        <dbReference type="EMBL" id="GAA2957877.1"/>
    </source>
</evidence>
<organism evidence="3 4">
    <name type="scientific">Streptomyces enissocaesilis</name>
    <dbReference type="NCBI Taxonomy" id="332589"/>
    <lineage>
        <taxon>Bacteria</taxon>
        <taxon>Bacillati</taxon>
        <taxon>Actinomycetota</taxon>
        <taxon>Actinomycetes</taxon>
        <taxon>Kitasatosporales</taxon>
        <taxon>Streptomycetaceae</taxon>
        <taxon>Streptomyces</taxon>
        <taxon>Streptomyces rochei group</taxon>
    </lineage>
</organism>
<feature type="chain" id="PRO_5045980514" evidence="2">
    <location>
        <begin position="27"/>
        <end position="117"/>
    </location>
</feature>
<protein>
    <submittedName>
        <fullName evidence="3">Uncharacterized protein</fullName>
    </submittedName>
</protein>
<dbReference type="EMBL" id="BAAAUD010000047">
    <property type="protein sequence ID" value="GAA2957877.1"/>
    <property type="molecule type" value="Genomic_DNA"/>
</dbReference>
<dbReference type="Proteomes" id="UP001500403">
    <property type="component" value="Unassembled WGS sequence"/>
</dbReference>
<dbReference type="RefSeq" id="WP_344497682.1">
    <property type="nucleotide sequence ID" value="NZ_BAAAUD010000047.1"/>
</dbReference>
<feature type="compositionally biased region" description="Basic and acidic residues" evidence="1">
    <location>
        <begin position="33"/>
        <end position="55"/>
    </location>
</feature>
<dbReference type="PROSITE" id="PS51257">
    <property type="entry name" value="PROKAR_LIPOPROTEIN"/>
    <property type="match status" value="1"/>
</dbReference>
<proteinExistence type="predicted"/>
<evidence type="ECO:0000313" key="4">
    <source>
        <dbReference type="Proteomes" id="UP001500403"/>
    </source>
</evidence>
<feature type="region of interest" description="Disordered" evidence="1">
    <location>
        <begin position="27"/>
        <end position="61"/>
    </location>
</feature>
<gene>
    <name evidence="3" type="ORF">GCM10010446_48850</name>
</gene>
<comment type="caution">
    <text evidence="3">The sequence shown here is derived from an EMBL/GenBank/DDBJ whole genome shotgun (WGS) entry which is preliminary data.</text>
</comment>
<keyword evidence="2" id="KW-0732">Signal</keyword>
<accession>A0ABN3XK31</accession>
<name>A0ABN3XK31_9ACTN</name>
<evidence type="ECO:0000256" key="2">
    <source>
        <dbReference type="SAM" id="SignalP"/>
    </source>
</evidence>
<evidence type="ECO:0000256" key="1">
    <source>
        <dbReference type="SAM" id="MobiDB-lite"/>
    </source>
</evidence>
<reference evidence="3 4" key="1">
    <citation type="journal article" date="2019" name="Int. J. Syst. Evol. Microbiol.">
        <title>The Global Catalogue of Microorganisms (GCM) 10K type strain sequencing project: providing services to taxonomists for standard genome sequencing and annotation.</title>
        <authorList>
            <consortium name="The Broad Institute Genomics Platform"/>
            <consortium name="The Broad Institute Genome Sequencing Center for Infectious Disease"/>
            <person name="Wu L."/>
            <person name="Ma J."/>
        </authorList>
    </citation>
    <scope>NUCLEOTIDE SEQUENCE [LARGE SCALE GENOMIC DNA]</scope>
    <source>
        <strain evidence="3 4">JCM 9088</strain>
    </source>
</reference>
<sequence>MRISTALAASAFAASVLLGSAGTALACDGENGPEGRHHSEEYNDGRHHSDEYGDKGRHHSKGKEAGYAEYCNIGGENGVTHARFMGYKEHSKGKYDGHHEGYQHHGSYKSYCVSSHS</sequence>
<feature type="signal peptide" evidence="2">
    <location>
        <begin position="1"/>
        <end position="26"/>
    </location>
</feature>